<keyword evidence="4" id="KW-0010">Activator</keyword>
<reference evidence="9" key="2">
    <citation type="submission" date="2025-08" db="UniProtKB">
        <authorList>
            <consortium name="Ensembl"/>
        </authorList>
    </citation>
    <scope>IDENTIFICATION</scope>
</reference>
<dbReference type="Proteomes" id="UP000005207">
    <property type="component" value="Linkage group LG14"/>
</dbReference>
<evidence type="ECO:0000256" key="3">
    <source>
        <dbReference type="ARBA" id="ARBA00023043"/>
    </source>
</evidence>
<reference evidence="10" key="1">
    <citation type="submission" date="2012-01" db="EMBL/GenBank/DDBJ databases">
        <title>The Genome Sequence of Oreochromis niloticus (Nile Tilapia).</title>
        <authorList>
            <consortium name="Broad Institute Genome Assembly Team"/>
            <consortium name="Broad Institute Sequencing Platform"/>
            <person name="Di Palma F."/>
            <person name="Johnson J."/>
            <person name="Lander E.S."/>
            <person name="Lindblad-Toh K."/>
        </authorList>
    </citation>
    <scope>NUCLEOTIDE SEQUENCE [LARGE SCALE GENOMIC DNA]</scope>
</reference>
<protein>
    <submittedName>
        <fullName evidence="9">Zgc:113279</fullName>
    </submittedName>
</protein>
<dbReference type="GeneTree" id="ENSGT00940000153695"/>
<evidence type="ECO:0000256" key="6">
    <source>
        <dbReference type="PROSITE-ProRule" id="PRU00023"/>
    </source>
</evidence>
<keyword evidence="1" id="KW-0677">Repeat</keyword>
<gene>
    <name evidence="9" type="primary">zgc:113279</name>
</gene>
<proteinExistence type="predicted"/>
<evidence type="ECO:0000313" key="10">
    <source>
        <dbReference type="Proteomes" id="UP000005207"/>
    </source>
</evidence>
<name>I3KBU9_ORENI</name>
<dbReference type="GO" id="GO:0003677">
    <property type="term" value="F:DNA binding"/>
    <property type="evidence" value="ECO:0007669"/>
    <property type="project" value="InterPro"/>
</dbReference>
<evidence type="ECO:0000259" key="8">
    <source>
        <dbReference type="PROSITE" id="PS52003"/>
    </source>
</evidence>
<keyword evidence="3 6" id="KW-0040">ANK repeat</keyword>
<feature type="domain" description="OCA" evidence="8">
    <location>
        <begin position="131"/>
        <end position="153"/>
    </location>
</feature>
<evidence type="ECO:0000256" key="7">
    <source>
        <dbReference type="SAM" id="MobiDB-lite"/>
    </source>
</evidence>
<dbReference type="AlphaFoldDB" id="I3KBU9"/>
<dbReference type="GeneID" id="100699339"/>
<dbReference type="Pfam" id="PF12796">
    <property type="entry name" value="Ank_2"/>
    <property type="match status" value="1"/>
</dbReference>
<keyword evidence="5" id="KW-0804">Transcription</keyword>
<feature type="compositionally biased region" description="Pro residues" evidence="7">
    <location>
        <begin position="215"/>
        <end position="228"/>
    </location>
</feature>
<dbReference type="eggNOG" id="KOG0504">
    <property type="taxonomic scope" value="Eukaryota"/>
</dbReference>
<dbReference type="InterPro" id="IPR002110">
    <property type="entry name" value="Ankyrin_rpt"/>
</dbReference>
<dbReference type="STRING" id="8128.ENSONIP00000018594"/>
<dbReference type="SMART" id="SM00248">
    <property type="entry name" value="ANK"/>
    <property type="match status" value="3"/>
</dbReference>
<keyword evidence="10" id="KW-1185">Reference proteome</keyword>
<dbReference type="OMA" id="PQKRYMG"/>
<dbReference type="HOGENOM" id="CLU_623975_0_0_1"/>
<sequence>MQTLRDIYTAGRGRRAAGGIFFGAVPVELPVGKQTGESLSVQPIEAQVPPSYGSCQVSVLQWWKPSVVNSALSVTDMRGRYKINDFRGRRGEPDSSPLLGDTAAGSPVPGAAVCGVGGIKKGAKRSIYGNDKVYLGVRVRMPVKDLLRNIRLAQGSGQDLKERYSKTTKGDLKRAKTRFRRRTVKTQQPSQSLEELSIIVEVLEEDLRTGSRNPLSPPPLSPTGPPVSPQLSPTGFNGDEYDEIIPSPPSYMTYSPGTAEYHQTPPGLMFPSCPPSIFGIVSKNGEQGEEWFGPRNYSEYNVSSTAFFWTQLQKEEGQLRDVCDVELLSADEHGRTALHRVACVGKRALGFAIAKRMATFNSLDLKDSDGMTPLLYASKHNHHLMVADLIYLGANVNETNNAGKSCLHLSAESGYIRVLEVLMHAMMDGIYVDVEATDNSGMSVVQCAAIALKATVCEVESNESLGNSKVHTLRREQMMETLECVLQMCSYLHVMRGQRMQPRTG</sequence>
<feature type="repeat" description="ANK" evidence="6">
    <location>
        <begin position="369"/>
        <end position="401"/>
    </location>
</feature>
<dbReference type="Gene3D" id="1.25.40.20">
    <property type="entry name" value="Ankyrin repeat-containing domain"/>
    <property type="match status" value="1"/>
</dbReference>
<dbReference type="OrthoDB" id="10252328at2759"/>
<evidence type="ECO:0000256" key="2">
    <source>
        <dbReference type="ARBA" id="ARBA00023015"/>
    </source>
</evidence>
<organism evidence="9 10">
    <name type="scientific">Oreochromis niloticus</name>
    <name type="common">Nile tilapia</name>
    <name type="synonym">Tilapia nilotica</name>
    <dbReference type="NCBI Taxonomy" id="8128"/>
    <lineage>
        <taxon>Eukaryota</taxon>
        <taxon>Metazoa</taxon>
        <taxon>Chordata</taxon>
        <taxon>Craniata</taxon>
        <taxon>Vertebrata</taxon>
        <taxon>Euteleostomi</taxon>
        <taxon>Actinopterygii</taxon>
        <taxon>Neopterygii</taxon>
        <taxon>Teleostei</taxon>
        <taxon>Neoteleostei</taxon>
        <taxon>Acanthomorphata</taxon>
        <taxon>Ovalentaria</taxon>
        <taxon>Cichlomorphae</taxon>
        <taxon>Cichliformes</taxon>
        <taxon>Cichlidae</taxon>
        <taxon>African cichlids</taxon>
        <taxon>Pseudocrenilabrinae</taxon>
        <taxon>Oreochromini</taxon>
        <taxon>Oreochromis</taxon>
    </lineage>
</organism>
<dbReference type="SUPFAM" id="SSF48403">
    <property type="entry name" value="Ankyrin repeat"/>
    <property type="match status" value="1"/>
</dbReference>
<dbReference type="GO" id="GO:0005634">
    <property type="term" value="C:nucleus"/>
    <property type="evidence" value="ECO:0007669"/>
    <property type="project" value="TreeGrafter"/>
</dbReference>
<evidence type="ECO:0000256" key="4">
    <source>
        <dbReference type="ARBA" id="ARBA00023159"/>
    </source>
</evidence>
<feature type="region of interest" description="Disordered" evidence="7">
    <location>
        <begin position="209"/>
        <end position="228"/>
    </location>
</feature>
<dbReference type="GO" id="GO:0010468">
    <property type="term" value="P:regulation of gene expression"/>
    <property type="evidence" value="ECO:0007669"/>
    <property type="project" value="TreeGrafter"/>
</dbReference>
<dbReference type="PROSITE" id="PS52003">
    <property type="entry name" value="OCA"/>
    <property type="match status" value="1"/>
</dbReference>
<evidence type="ECO:0000256" key="5">
    <source>
        <dbReference type="ARBA" id="ARBA00023163"/>
    </source>
</evidence>
<reference evidence="9" key="3">
    <citation type="submission" date="2025-09" db="UniProtKB">
        <authorList>
            <consortium name="Ensembl"/>
        </authorList>
    </citation>
    <scope>IDENTIFICATION</scope>
</reference>
<dbReference type="KEGG" id="onl:100699339"/>
<dbReference type="PANTHER" id="PTHR24124:SF8">
    <property type="entry name" value="OCA DOMAIN-CONTAINING PROTEIN"/>
    <property type="match status" value="1"/>
</dbReference>
<accession>I3KBU9</accession>
<dbReference type="InterPro" id="IPR036770">
    <property type="entry name" value="Ankyrin_rpt-contain_sf"/>
</dbReference>
<evidence type="ECO:0000256" key="1">
    <source>
        <dbReference type="ARBA" id="ARBA00022737"/>
    </source>
</evidence>
<dbReference type="Ensembl" id="ENSONIT00000018611.2">
    <property type="protein sequence ID" value="ENSONIP00000018594.2"/>
    <property type="gene ID" value="ENSONIG00000014769.2"/>
</dbReference>
<dbReference type="GO" id="GO:0070974">
    <property type="term" value="F:POU domain binding"/>
    <property type="evidence" value="ECO:0007669"/>
    <property type="project" value="InterPro"/>
</dbReference>
<dbReference type="PROSITE" id="PS50297">
    <property type="entry name" value="ANK_REP_REGION"/>
    <property type="match status" value="1"/>
</dbReference>
<keyword evidence="2" id="KW-0805">Transcription regulation</keyword>
<dbReference type="InterPro" id="IPR047571">
    <property type="entry name" value="OCA"/>
</dbReference>
<evidence type="ECO:0000313" key="9">
    <source>
        <dbReference type="Ensembl" id="ENSONIP00000018594.2"/>
    </source>
</evidence>
<dbReference type="InParanoid" id="I3KBU9"/>
<dbReference type="PANTHER" id="PTHR24124">
    <property type="entry name" value="ANKYRIN REPEAT FAMILY A"/>
    <property type="match status" value="1"/>
</dbReference>
<dbReference type="PROSITE" id="PS50088">
    <property type="entry name" value="ANK_REPEAT"/>
    <property type="match status" value="1"/>
</dbReference>